<dbReference type="InterPro" id="IPR053720">
    <property type="entry name" value="Psm_Assembly_Chaperone"/>
</dbReference>
<organism evidence="1 2">
    <name type="scientific">Lachancea fermentati</name>
    <name type="common">Zygosaccharomyces fermentati</name>
    <dbReference type="NCBI Taxonomy" id="4955"/>
    <lineage>
        <taxon>Eukaryota</taxon>
        <taxon>Fungi</taxon>
        <taxon>Dikarya</taxon>
        <taxon>Ascomycota</taxon>
        <taxon>Saccharomycotina</taxon>
        <taxon>Saccharomycetes</taxon>
        <taxon>Saccharomycetales</taxon>
        <taxon>Saccharomycetaceae</taxon>
        <taxon>Lachancea</taxon>
    </lineage>
</organism>
<evidence type="ECO:0000313" key="1">
    <source>
        <dbReference type="EMBL" id="SCV99585.1"/>
    </source>
</evidence>
<dbReference type="Pfam" id="PF10448">
    <property type="entry name" value="POC3_POC4"/>
    <property type="match status" value="1"/>
</dbReference>
<accession>A0A1G4M758</accession>
<proteinExistence type="predicted"/>
<dbReference type="OrthoDB" id="3980246at2759"/>
<dbReference type="Gene3D" id="3.30.230.90">
    <property type="match status" value="1"/>
</dbReference>
<evidence type="ECO:0000313" key="2">
    <source>
        <dbReference type="Proteomes" id="UP000190831"/>
    </source>
</evidence>
<keyword evidence="2" id="KW-1185">Reference proteome</keyword>
<protein>
    <submittedName>
        <fullName evidence="1">LAFE_0A06436g1_1</fullName>
    </submittedName>
</protein>
<dbReference type="AlphaFoldDB" id="A0A1G4M758"/>
<sequence>MYHREIRKTTPEEIGLGANAIVEISAVHFTNQILLHLRLNGELDTTYEVVPKGLPVDDLDPPPIAGTSSFTNDSLQIEDEDYVSVKDNLSNYHVVTRLGDSNDMKLPIVCTQIAELYQRIITPSNIDGFSQDISKRGLVITMSAKIWRKCRPGYDFHALVFILQSIKEMYNL</sequence>
<dbReference type="STRING" id="4955.A0A1G4M758"/>
<dbReference type="InterPro" id="IPR018854">
    <property type="entry name" value="Psome_chaperone_3/4"/>
</dbReference>
<reference evidence="1 2" key="1">
    <citation type="submission" date="2016-03" db="EMBL/GenBank/DDBJ databases">
        <authorList>
            <person name="Devillers H."/>
        </authorList>
    </citation>
    <scope>NUCLEOTIDE SEQUENCE [LARGE SCALE GENOMIC DNA]</scope>
    <source>
        <strain evidence="1">CBS 6772</strain>
    </source>
</reference>
<gene>
    <name evidence="1" type="ORF">LAFE_0A06436G</name>
</gene>
<dbReference type="OMA" id="CTQIAEL"/>
<dbReference type="Proteomes" id="UP000190831">
    <property type="component" value="Chromosome A"/>
</dbReference>
<name>A0A1G4M758_LACFM</name>
<dbReference type="EMBL" id="LT598487">
    <property type="protein sequence ID" value="SCV99585.1"/>
    <property type="molecule type" value="Genomic_DNA"/>
</dbReference>